<proteinExistence type="predicted"/>
<evidence type="ECO:0000313" key="1">
    <source>
        <dbReference type="EMBL" id="MBB6325657.1"/>
    </source>
</evidence>
<name>A0A841MJM2_9BACT</name>
<dbReference type="Proteomes" id="UP000588604">
    <property type="component" value="Unassembled WGS sequence"/>
</dbReference>
<organism evidence="1 2">
    <name type="scientific">Algoriphagus iocasae</name>
    <dbReference type="NCBI Taxonomy" id="1836499"/>
    <lineage>
        <taxon>Bacteria</taxon>
        <taxon>Pseudomonadati</taxon>
        <taxon>Bacteroidota</taxon>
        <taxon>Cytophagia</taxon>
        <taxon>Cytophagales</taxon>
        <taxon>Cyclobacteriaceae</taxon>
        <taxon>Algoriphagus</taxon>
    </lineage>
</organism>
<dbReference type="RefSeq" id="WP_184494069.1">
    <property type="nucleotide sequence ID" value="NZ_JACIJO010000001.1"/>
</dbReference>
<accession>A0A841MJM2</accession>
<comment type="caution">
    <text evidence="1">The sequence shown here is derived from an EMBL/GenBank/DDBJ whole genome shotgun (WGS) entry which is preliminary data.</text>
</comment>
<evidence type="ECO:0000313" key="2">
    <source>
        <dbReference type="Proteomes" id="UP000588604"/>
    </source>
</evidence>
<dbReference type="EMBL" id="JACIJO010000001">
    <property type="protein sequence ID" value="MBB6325657.1"/>
    <property type="molecule type" value="Genomic_DNA"/>
</dbReference>
<dbReference type="AlphaFoldDB" id="A0A841MJM2"/>
<protein>
    <submittedName>
        <fullName evidence="1">Uncharacterized protein</fullName>
    </submittedName>
</protein>
<keyword evidence="2" id="KW-1185">Reference proteome</keyword>
<sequence>MNLISISGNGSFKLVDEHKEVVKLKYTNWFLGKAETYLDHQKIEIKPKGLFNSSADIKRHGRKIGDISMSWKGKMKIQFENQEGVKFIFSLNRTGVWKSDFTVKDDKGNPVLNFIANRNWRKIKTDYQIDILQSLESVDIHELLLYCGYAINLHIALSSAA</sequence>
<reference evidence="1 2" key="1">
    <citation type="submission" date="2020-08" db="EMBL/GenBank/DDBJ databases">
        <title>Genomic Encyclopedia of Type Strains, Phase IV (KMG-IV): sequencing the most valuable type-strain genomes for metagenomic binning, comparative biology and taxonomic classification.</title>
        <authorList>
            <person name="Goeker M."/>
        </authorList>
    </citation>
    <scope>NUCLEOTIDE SEQUENCE [LARGE SCALE GENOMIC DNA]</scope>
    <source>
        <strain evidence="1 2">DSM 102044</strain>
    </source>
</reference>
<gene>
    <name evidence="1" type="ORF">FHS59_001272</name>
</gene>